<dbReference type="Gene3D" id="3.40.50.2000">
    <property type="entry name" value="Glycogen Phosphorylase B"/>
    <property type="match status" value="1"/>
</dbReference>
<dbReference type="EMBL" id="BARU01021955">
    <property type="protein sequence ID" value="GAH51260.1"/>
    <property type="molecule type" value="Genomic_DNA"/>
</dbReference>
<sequence>MSKNILIVSEFFPPIIKGGAAAGVFSLAKSLQNSENNVIVLTIKGESEEKICGFEAYESDFRKYYYYFDRKIPIVLSKILTHIYNTCSFTKIVSICSSL</sequence>
<gene>
    <name evidence="1" type="ORF">S03H2_35852</name>
</gene>
<dbReference type="AlphaFoldDB" id="X1H2C8"/>
<name>X1H2C8_9ZZZZ</name>
<dbReference type="SUPFAM" id="SSF53756">
    <property type="entry name" value="UDP-Glycosyltransferase/glycogen phosphorylase"/>
    <property type="match status" value="1"/>
</dbReference>
<reference evidence="1" key="1">
    <citation type="journal article" date="2014" name="Front. Microbiol.">
        <title>High frequency of phylogenetically diverse reductive dehalogenase-homologous genes in deep subseafloor sedimentary metagenomes.</title>
        <authorList>
            <person name="Kawai M."/>
            <person name="Futagami T."/>
            <person name="Toyoda A."/>
            <person name="Takaki Y."/>
            <person name="Nishi S."/>
            <person name="Hori S."/>
            <person name="Arai W."/>
            <person name="Tsubouchi T."/>
            <person name="Morono Y."/>
            <person name="Uchiyama I."/>
            <person name="Ito T."/>
            <person name="Fujiyama A."/>
            <person name="Inagaki F."/>
            <person name="Takami H."/>
        </authorList>
    </citation>
    <scope>NUCLEOTIDE SEQUENCE</scope>
    <source>
        <strain evidence="1">Expedition CK06-06</strain>
    </source>
</reference>
<organism evidence="1">
    <name type="scientific">marine sediment metagenome</name>
    <dbReference type="NCBI Taxonomy" id="412755"/>
    <lineage>
        <taxon>unclassified sequences</taxon>
        <taxon>metagenomes</taxon>
        <taxon>ecological metagenomes</taxon>
    </lineage>
</organism>
<comment type="caution">
    <text evidence="1">The sequence shown here is derived from an EMBL/GenBank/DDBJ whole genome shotgun (WGS) entry which is preliminary data.</text>
</comment>
<evidence type="ECO:0000313" key="1">
    <source>
        <dbReference type="EMBL" id="GAH51260.1"/>
    </source>
</evidence>
<proteinExistence type="predicted"/>
<protein>
    <submittedName>
        <fullName evidence="1">Uncharacterized protein</fullName>
    </submittedName>
</protein>
<accession>X1H2C8</accession>